<proteinExistence type="predicted"/>
<accession>A0A7R7ICB2</accession>
<name>A0A7R7ICB2_9FIRM</name>
<gene>
    <name evidence="1" type="ORF">bsdtb5_17070</name>
</gene>
<dbReference type="KEGG" id="ahb:bsdtb5_17070"/>
<keyword evidence="2" id="KW-1185">Reference proteome</keyword>
<dbReference type="Proteomes" id="UP000595897">
    <property type="component" value="Chromosome"/>
</dbReference>
<evidence type="ECO:0000313" key="2">
    <source>
        <dbReference type="Proteomes" id="UP000595897"/>
    </source>
</evidence>
<sequence>MFFGNSTDKLIRYMDKKYAEKFEYVSPYGGKLGSKTTKILVKSDKFPEETILVQRTKEKDGDYVYRDNYTAFLLRGELRSLLTDITGYVFESSEYKLFYNVTLNALPENYDNNTSMEEYTSNGNSLIDFTIVLNSNVDESRKEQYVEKLGKELEKNHIVSSFSIYFANDNHTFDMLSYKNINDFLMKSDWYSQRGIFTYSNSYQLLSGEWR</sequence>
<dbReference type="EMBL" id="AP024169">
    <property type="protein sequence ID" value="BCN30412.1"/>
    <property type="molecule type" value="Genomic_DNA"/>
</dbReference>
<dbReference type="AlphaFoldDB" id="A0A7R7ICB2"/>
<evidence type="ECO:0000313" key="1">
    <source>
        <dbReference type="EMBL" id="BCN30412.1"/>
    </source>
</evidence>
<organism evidence="1 2">
    <name type="scientific">Anaeromicropila herbilytica</name>
    <dbReference type="NCBI Taxonomy" id="2785025"/>
    <lineage>
        <taxon>Bacteria</taxon>
        <taxon>Bacillati</taxon>
        <taxon>Bacillota</taxon>
        <taxon>Clostridia</taxon>
        <taxon>Lachnospirales</taxon>
        <taxon>Lachnospiraceae</taxon>
        <taxon>Anaeromicropila</taxon>
    </lineage>
</organism>
<dbReference type="RefSeq" id="WP_271715634.1">
    <property type="nucleotide sequence ID" value="NZ_AP024169.1"/>
</dbReference>
<reference evidence="1 2" key="1">
    <citation type="submission" date="2020-11" db="EMBL/GenBank/DDBJ databases">
        <title>Draft genome sequencing of a Lachnospiraceae strain isolated from anoxic soil subjected to BSD treatment.</title>
        <authorList>
            <person name="Uek A."/>
            <person name="Tonouchi A."/>
        </authorList>
    </citation>
    <scope>NUCLEOTIDE SEQUENCE [LARGE SCALE GENOMIC DNA]</scope>
    <source>
        <strain evidence="1 2">TB5</strain>
    </source>
</reference>
<protein>
    <submittedName>
        <fullName evidence="1">Uncharacterized protein</fullName>
    </submittedName>
</protein>